<dbReference type="PANTHER" id="PTHR43211:SF1">
    <property type="entry name" value="BLL6422 PROTEIN"/>
    <property type="match status" value="1"/>
</dbReference>
<keyword evidence="4" id="KW-1185">Reference proteome</keyword>
<comment type="caution">
    <text evidence="3">The sequence shown here is derived from an EMBL/GenBank/DDBJ whole genome shotgun (WGS) entry which is preliminary data.</text>
</comment>
<dbReference type="InterPro" id="IPR036663">
    <property type="entry name" value="Fumarylacetoacetase_C_sf"/>
</dbReference>
<evidence type="ECO:0000259" key="2">
    <source>
        <dbReference type="Pfam" id="PF18288"/>
    </source>
</evidence>
<sequence>MKLASLKTGSTRDGRLIVVSRDLARAVDAAPVAATMRELLEDWDARAPRLQALYGALNAGTAAGAFAFDPRQALAPLPRSHQFVDASAFLNHGDIMERAYKLTVKKTPGIPILVPRQGDDFRGPHDDYEFPAEADQCDFEGEFAVITDDVPMGVSAAEAARHIKLVTLLNDVSMRGHLTRELQMGFGLVQAKPATIFAPVAVTPDELGPAWQDGRVHLDMKVTRNGEWFGHPNGREMDWGFGEMIAHMAYNRKLGAGFVLGSGTVSNKGYREVGSACLAERRAVETLDHGAAQTDFLKFGETLRFEVAGADGTSVFGAIDVRFVPFKAGA</sequence>
<reference evidence="3" key="1">
    <citation type="submission" date="2022-03" db="EMBL/GenBank/DDBJ databases">
        <authorList>
            <person name="Woo C.Y."/>
        </authorList>
    </citation>
    <scope>NUCLEOTIDE SEQUENCE</scope>
    <source>
        <strain evidence="3">CYS-02</strain>
    </source>
</reference>
<dbReference type="EMBL" id="JALGBI010000003">
    <property type="protein sequence ID" value="MCJ0765562.1"/>
    <property type="molecule type" value="Genomic_DNA"/>
</dbReference>
<dbReference type="Pfam" id="PF01557">
    <property type="entry name" value="FAA_hydrolase"/>
    <property type="match status" value="1"/>
</dbReference>
<dbReference type="GO" id="GO:0016787">
    <property type="term" value="F:hydrolase activity"/>
    <property type="evidence" value="ECO:0007669"/>
    <property type="project" value="UniProtKB-KW"/>
</dbReference>
<dbReference type="Proteomes" id="UP001139447">
    <property type="component" value="Unassembled WGS sequence"/>
</dbReference>
<evidence type="ECO:0000259" key="1">
    <source>
        <dbReference type="Pfam" id="PF01557"/>
    </source>
</evidence>
<protein>
    <submittedName>
        <fullName evidence="3">Fumarylacetoacetate hydrolase family protein</fullName>
    </submittedName>
</protein>
<dbReference type="Pfam" id="PF18288">
    <property type="entry name" value="FAA_hydro_N_2"/>
    <property type="match status" value="1"/>
</dbReference>
<proteinExistence type="predicted"/>
<dbReference type="InterPro" id="IPR041072">
    <property type="entry name" value="FAA_hydro_N"/>
</dbReference>
<dbReference type="RefSeq" id="WP_243309099.1">
    <property type="nucleotide sequence ID" value="NZ_JALGBI010000003.1"/>
</dbReference>
<gene>
    <name evidence="3" type="ORF">MMF98_20300</name>
</gene>
<dbReference type="InterPro" id="IPR011234">
    <property type="entry name" value="Fumarylacetoacetase-like_C"/>
</dbReference>
<evidence type="ECO:0000313" key="3">
    <source>
        <dbReference type="EMBL" id="MCJ0765562.1"/>
    </source>
</evidence>
<dbReference type="SUPFAM" id="SSF56529">
    <property type="entry name" value="FAH"/>
    <property type="match status" value="1"/>
</dbReference>
<name>A0A9X2ARE3_9BURK</name>
<keyword evidence="3" id="KW-0378">Hydrolase</keyword>
<feature type="domain" description="Fumarylacetoacetase-like C-terminal" evidence="1">
    <location>
        <begin position="87"/>
        <end position="309"/>
    </location>
</feature>
<accession>A0A9X2ARE3</accession>
<organism evidence="3 4">
    <name type="scientific">Variovorax terrae</name>
    <dbReference type="NCBI Taxonomy" id="2923278"/>
    <lineage>
        <taxon>Bacteria</taxon>
        <taxon>Pseudomonadati</taxon>
        <taxon>Pseudomonadota</taxon>
        <taxon>Betaproteobacteria</taxon>
        <taxon>Burkholderiales</taxon>
        <taxon>Comamonadaceae</taxon>
        <taxon>Variovorax</taxon>
    </lineage>
</organism>
<evidence type="ECO:0000313" key="4">
    <source>
        <dbReference type="Proteomes" id="UP001139447"/>
    </source>
</evidence>
<dbReference type="Gene3D" id="3.90.850.10">
    <property type="entry name" value="Fumarylacetoacetase-like, C-terminal domain"/>
    <property type="match status" value="1"/>
</dbReference>
<dbReference type="PANTHER" id="PTHR43211">
    <property type="entry name" value="FUMARYLACETOACETATE HYDROLASE"/>
    <property type="match status" value="1"/>
</dbReference>
<dbReference type="AlphaFoldDB" id="A0A9X2ARE3"/>
<feature type="domain" description="Fumarylacetoacetase N-terminal" evidence="2">
    <location>
        <begin position="1"/>
        <end position="79"/>
    </location>
</feature>